<dbReference type="AlphaFoldDB" id="A0A3B5MF29"/>
<organism evidence="2 3">
    <name type="scientific">Xiphophorus couchianus</name>
    <name type="common">Monterrey platyfish</name>
    <dbReference type="NCBI Taxonomy" id="32473"/>
    <lineage>
        <taxon>Eukaryota</taxon>
        <taxon>Metazoa</taxon>
        <taxon>Chordata</taxon>
        <taxon>Craniata</taxon>
        <taxon>Vertebrata</taxon>
        <taxon>Euteleostomi</taxon>
        <taxon>Actinopterygii</taxon>
        <taxon>Neopterygii</taxon>
        <taxon>Teleostei</taxon>
        <taxon>Neoteleostei</taxon>
        <taxon>Acanthomorphata</taxon>
        <taxon>Ovalentaria</taxon>
        <taxon>Atherinomorphae</taxon>
        <taxon>Cyprinodontiformes</taxon>
        <taxon>Poeciliidae</taxon>
        <taxon>Poeciliinae</taxon>
        <taxon>Xiphophorus</taxon>
    </lineage>
</organism>
<dbReference type="PANTHER" id="PTHR45784">
    <property type="entry name" value="C-TYPE LECTIN DOMAIN FAMILY 20 MEMBER A-RELATED"/>
    <property type="match status" value="1"/>
</dbReference>
<dbReference type="InterPro" id="IPR001304">
    <property type="entry name" value="C-type_lectin-like"/>
</dbReference>
<dbReference type="PANTHER" id="PTHR45784:SF3">
    <property type="entry name" value="C-TYPE LECTIN DOMAIN FAMILY 4 MEMBER K-LIKE-RELATED"/>
    <property type="match status" value="1"/>
</dbReference>
<evidence type="ECO:0000313" key="3">
    <source>
        <dbReference type="Proteomes" id="UP000261380"/>
    </source>
</evidence>
<sequence length="151" mass="17231">MEPYPGLIVLTTHTSLSVINLFANCEKCGPGWAWYDGRCFLYVKVKMSWAKAESHCRTYYTDLASVRTSAENSKLLAVKPSGESYWLGLYRDTWKWSNGDGATLSYWTSGQPDGSTEHCSTAYFSDAGRWRDWLCVKINTKVIKKWPDFSE</sequence>
<accession>A0A3B5MF29</accession>
<proteinExistence type="predicted"/>
<dbReference type="InterPro" id="IPR016187">
    <property type="entry name" value="CTDL_fold"/>
</dbReference>
<dbReference type="PROSITE" id="PS50041">
    <property type="entry name" value="C_TYPE_LECTIN_2"/>
    <property type="match status" value="1"/>
</dbReference>
<dbReference type="Ensembl" id="ENSXCOT00000022454.1">
    <property type="protein sequence ID" value="ENSXCOP00000022185.1"/>
    <property type="gene ID" value="ENSXCOG00000016574.1"/>
</dbReference>
<dbReference type="Gene3D" id="3.10.100.10">
    <property type="entry name" value="Mannose-Binding Protein A, subunit A"/>
    <property type="match status" value="1"/>
</dbReference>
<dbReference type="GeneTree" id="ENSGT01110000267403"/>
<feature type="domain" description="C-type lectin" evidence="1">
    <location>
        <begin position="35"/>
        <end position="144"/>
    </location>
</feature>
<dbReference type="SMART" id="SM00034">
    <property type="entry name" value="CLECT"/>
    <property type="match status" value="1"/>
</dbReference>
<dbReference type="SUPFAM" id="SSF56436">
    <property type="entry name" value="C-type lectin-like"/>
    <property type="match status" value="1"/>
</dbReference>
<reference evidence="2" key="2">
    <citation type="submission" date="2025-09" db="UniProtKB">
        <authorList>
            <consortium name="Ensembl"/>
        </authorList>
    </citation>
    <scope>IDENTIFICATION</scope>
</reference>
<evidence type="ECO:0000259" key="1">
    <source>
        <dbReference type="PROSITE" id="PS50041"/>
    </source>
</evidence>
<protein>
    <recommendedName>
        <fullName evidence="1">C-type lectin domain-containing protein</fullName>
    </recommendedName>
</protein>
<evidence type="ECO:0000313" key="2">
    <source>
        <dbReference type="Ensembl" id="ENSXCOP00000022185.1"/>
    </source>
</evidence>
<reference evidence="2" key="1">
    <citation type="submission" date="2025-08" db="UniProtKB">
        <authorList>
            <consortium name="Ensembl"/>
        </authorList>
    </citation>
    <scope>IDENTIFICATION</scope>
</reference>
<dbReference type="Proteomes" id="UP000261380">
    <property type="component" value="Unplaced"/>
</dbReference>
<name>A0A3B5MF29_9TELE</name>
<keyword evidence="3" id="KW-1185">Reference proteome</keyword>
<dbReference type="Pfam" id="PF00059">
    <property type="entry name" value="Lectin_C"/>
    <property type="match status" value="1"/>
</dbReference>
<dbReference type="InterPro" id="IPR016186">
    <property type="entry name" value="C-type_lectin-like/link_sf"/>
</dbReference>